<evidence type="ECO:0000259" key="2">
    <source>
        <dbReference type="Pfam" id="PF01910"/>
    </source>
</evidence>
<dbReference type="AlphaFoldDB" id="A0A3G1AZX2"/>
<dbReference type="InterPro" id="IPR002767">
    <property type="entry name" value="Thiamine_BP"/>
</dbReference>
<keyword evidence="4" id="KW-1185">Reference proteome</keyword>
<proteinExistence type="inferred from homology"/>
<dbReference type="STRING" id="1603555.SU86_002425"/>
<dbReference type="Gene3D" id="3.30.70.930">
    <property type="match status" value="1"/>
</dbReference>
<dbReference type="Pfam" id="PF01910">
    <property type="entry name" value="Thiamine_BP"/>
    <property type="match status" value="1"/>
</dbReference>
<dbReference type="InterPro" id="IPR051614">
    <property type="entry name" value="UPF0045_domain"/>
</dbReference>
<sequence>MVTAEISLYPVGTDSTSLSFYIAKSIESIQNMTNLSHQVTPMGTILESNDLGKIFEATKTMSETIHRLGVKRIEIILKIDSRTDKSQTADQKMESLNKYLKGA</sequence>
<comment type="similarity">
    <text evidence="1">Belongs to the UPF0045 family.</text>
</comment>
<dbReference type="PANTHER" id="PTHR33777">
    <property type="entry name" value="UPF0045 PROTEIN ECM15"/>
    <property type="match status" value="1"/>
</dbReference>
<feature type="domain" description="Thiamine-binding protein" evidence="2">
    <location>
        <begin position="4"/>
        <end position="96"/>
    </location>
</feature>
<protein>
    <recommendedName>
        <fullName evidence="2">Thiamine-binding protein domain-containing protein</fullName>
    </recommendedName>
</protein>
<dbReference type="SUPFAM" id="SSF89957">
    <property type="entry name" value="MTH1187/YkoF-like"/>
    <property type="match status" value="1"/>
</dbReference>
<dbReference type="RefSeq" id="WP_048188047.1">
    <property type="nucleotide sequence ID" value="NZ_CP011097.1"/>
</dbReference>
<organism evidence="3 4">
    <name type="scientific">Candidatus Nitrosotenuis cloacae</name>
    <dbReference type="NCBI Taxonomy" id="1603555"/>
    <lineage>
        <taxon>Archaea</taxon>
        <taxon>Nitrososphaerota</taxon>
        <taxon>Candidatus Nitrosotenuis</taxon>
    </lineage>
</organism>
<dbReference type="NCBIfam" id="TIGR00106">
    <property type="entry name" value="MTH1187 family thiamine-binding protein"/>
    <property type="match status" value="1"/>
</dbReference>
<dbReference type="KEGG" id="tah:SU86_002425"/>
<dbReference type="EMBL" id="CP011097">
    <property type="protein sequence ID" value="AJZ75430.1"/>
    <property type="molecule type" value="Genomic_DNA"/>
</dbReference>
<evidence type="ECO:0000256" key="1">
    <source>
        <dbReference type="ARBA" id="ARBA00010272"/>
    </source>
</evidence>
<dbReference type="PANTHER" id="PTHR33777:SF1">
    <property type="entry name" value="UPF0045 PROTEIN ECM15"/>
    <property type="match status" value="1"/>
</dbReference>
<dbReference type="Proteomes" id="UP000266745">
    <property type="component" value="Chromosome"/>
</dbReference>
<gene>
    <name evidence="3" type="ORF">SU86_002425</name>
</gene>
<dbReference type="InterPro" id="IPR029756">
    <property type="entry name" value="MTH1187/YkoF-like"/>
</dbReference>
<reference evidence="3 4" key="1">
    <citation type="journal article" date="2016" name="Sci. Rep.">
        <title>A novel ammonia-oxidizing archaeon from wastewater treatment plant: Its enrichment, physiological and genomic characteristics.</title>
        <authorList>
            <person name="Li Y."/>
            <person name="Ding K."/>
            <person name="Wen X."/>
            <person name="Zhang B."/>
            <person name="Shen B."/>
            <person name="Yang Y."/>
        </authorList>
    </citation>
    <scope>NUCLEOTIDE SEQUENCE [LARGE SCALE GENOMIC DNA]</scope>
    <source>
        <strain evidence="3 4">SAT1</strain>
    </source>
</reference>
<evidence type="ECO:0000313" key="3">
    <source>
        <dbReference type="EMBL" id="AJZ75430.1"/>
    </source>
</evidence>
<dbReference type="OrthoDB" id="10763at2157"/>
<dbReference type="GeneID" id="24875242"/>
<evidence type="ECO:0000313" key="4">
    <source>
        <dbReference type="Proteomes" id="UP000266745"/>
    </source>
</evidence>
<dbReference type="GO" id="GO:0005829">
    <property type="term" value="C:cytosol"/>
    <property type="evidence" value="ECO:0007669"/>
    <property type="project" value="TreeGrafter"/>
</dbReference>
<accession>A0A3G1AZX2</accession>
<name>A0A3G1AZX2_9ARCH</name>